<dbReference type="RefSeq" id="WP_104529546.1">
    <property type="nucleotide sequence ID" value="NZ_POQT01000029.1"/>
</dbReference>
<comment type="caution">
    <text evidence="1">The sequence shown here is derived from an EMBL/GenBank/DDBJ whole genome shotgun (WGS) entry which is preliminary data.</text>
</comment>
<name>A0A4Q7Y8R5_9ACTN</name>
<organism evidence="1 2">
    <name type="scientific">Blastococcus saxobsidens</name>
    <dbReference type="NCBI Taxonomy" id="138336"/>
    <lineage>
        <taxon>Bacteria</taxon>
        <taxon>Bacillati</taxon>
        <taxon>Actinomycetota</taxon>
        <taxon>Actinomycetes</taxon>
        <taxon>Geodermatophilales</taxon>
        <taxon>Geodermatophilaceae</taxon>
        <taxon>Blastococcus</taxon>
    </lineage>
</organism>
<dbReference type="Proteomes" id="UP000292507">
    <property type="component" value="Unassembled WGS sequence"/>
</dbReference>
<protein>
    <submittedName>
        <fullName evidence="1">Uncharacterized protein</fullName>
    </submittedName>
</protein>
<proteinExistence type="predicted"/>
<evidence type="ECO:0000313" key="1">
    <source>
        <dbReference type="EMBL" id="RZU32703.1"/>
    </source>
</evidence>
<evidence type="ECO:0000313" key="2">
    <source>
        <dbReference type="Proteomes" id="UP000292507"/>
    </source>
</evidence>
<accession>A0A4Q7Y8R5</accession>
<dbReference type="OrthoDB" id="4933841at2"/>
<sequence>MSKDVKRAPVTPCHECPWRVSNQGLPVPQKYDGAYGRTERAAQWSAVRDGNYVSTCHLSLADREMFPHGGDPEWIAAGYQAVPEHAEKRECAGAVAAALREMRLLAAAGSWDEYHRQRPQGLSKDAATLWAARIQGHAVPGRPTLRKVVVDDRDIIEPATDDGFSDLDLVPPKQYRQVVELVEWAARQGLLPSAGAGGQTA</sequence>
<dbReference type="AlphaFoldDB" id="A0A4Q7Y8R5"/>
<reference evidence="1 2" key="1">
    <citation type="submission" date="2019-02" db="EMBL/GenBank/DDBJ databases">
        <title>Sequencing the genomes of 1000 actinobacteria strains.</title>
        <authorList>
            <person name="Klenk H.-P."/>
        </authorList>
    </citation>
    <scope>NUCLEOTIDE SEQUENCE [LARGE SCALE GENOMIC DNA]</scope>
    <source>
        <strain evidence="1 2">DSM 44509</strain>
    </source>
</reference>
<gene>
    <name evidence="1" type="ORF">BKA19_2404</name>
</gene>
<dbReference type="EMBL" id="SHKV01000001">
    <property type="protein sequence ID" value="RZU32703.1"/>
    <property type="molecule type" value="Genomic_DNA"/>
</dbReference>
<keyword evidence="2" id="KW-1185">Reference proteome</keyword>